<reference evidence="6 7" key="1">
    <citation type="submission" date="2014-04" db="EMBL/GenBank/DDBJ databases">
        <title>Genome assembly of Hyalangium minutum DSM 14724.</title>
        <authorList>
            <person name="Sharma G."/>
            <person name="Subramanian S."/>
        </authorList>
    </citation>
    <scope>NUCLEOTIDE SEQUENCE [LARGE SCALE GENOMIC DNA]</scope>
    <source>
        <strain evidence="6 7">DSM 14724</strain>
    </source>
</reference>
<evidence type="ECO:0000256" key="1">
    <source>
        <dbReference type="ARBA" id="ARBA00022729"/>
    </source>
</evidence>
<feature type="signal peptide" evidence="4">
    <location>
        <begin position="1"/>
        <end position="20"/>
    </location>
</feature>
<evidence type="ECO:0000256" key="3">
    <source>
        <dbReference type="ARBA" id="ARBA00023237"/>
    </source>
</evidence>
<proteinExistence type="inferred from homology"/>
<organism evidence="6 7">
    <name type="scientific">Hyalangium minutum</name>
    <dbReference type="NCBI Taxonomy" id="394096"/>
    <lineage>
        <taxon>Bacteria</taxon>
        <taxon>Pseudomonadati</taxon>
        <taxon>Myxococcota</taxon>
        <taxon>Myxococcia</taxon>
        <taxon>Myxococcales</taxon>
        <taxon>Cystobacterineae</taxon>
        <taxon>Archangiaceae</taxon>
        <taxon>Hyalangium</taxon>
    </lineage>
</organism>
<feature type="domain" description="Outer membrane lipoprotein BamD-like" evidence="5">
    <location>
        <begin position="36"/>
        <end position="235"/>
    </location>
</feature>
<gene>
    <name evidence="6" type="ORF">DB31_2421</name>
</gene>
<comment type="caution">
    <text evidence="6">The sequence shown here is derived from an EMBL/GenBank/DDBJ whole genome shotgun (WGS) entry which is preliminary data.</text>
</comment>
<evidence type="ECO:0000259" key="5">
    <source>
        <dbReference type="Pfam" id="PF13525"/>
    </source>
</evidence>
<name>A0A085W8J6_9BACT</name>
<dbReference type="PROSITE" id="PS51257">
    <property type="entry name" value="PROKAR_LIPOPROTEIN"/>
    <property type="match status" value="1"/>
</dbReference>
<keyword evidence="1 4" id="KW-0732">Signal</keyword>
<keyword evidence="2" id="KW-0472">Membrane</keyword>
<dbReference type="RefSeq" id="WP_044195213.1">
    <property type="nucleotide sequence ID" value="NZ_JMCB01000015.1"/>
</dbReference>
<dbReference type="EMBL" id="JMCB01000015">
    <property type="protein sequence ID" value="KFE64009.1"/>
    <property type="molecule type" value="Genomic_DNA"/>
</dbReference>
<dbReference type="Gene3D" id="1.25.40.10">
    <property type="entry name" value="Tetratricopeptide repeat domain"/>
    <property type="match status" value="1"/>
</dbReference>
<dbReference type="STRING" id="394096.DB31_2421"/>
<dbReference type="PANTHER" id="PTHR37423">
    <property type="entry name" value="SOLUBLE LYTIC MUREIN TRANSGLYCOSYLASE-RELATED"/>
    <property type="match status" value="1"/>
</dbReference>
<dbReference type="PANTHER" id="PTHR37423:SF2">
    <property type="entry name" value="MEMBRANE-BOUND LYTIC MUREIN TRANSGLYCOSYLASE C"/>
    <property type="match status" value="1"/>
</dbReference>
<sequence>MRLTFTCLTAFLLLSTGCAALSEGQAGDPDYAAQAEENLRLGDEALENRDFLRAEKYFGYVKTKFPYLEASKEAELKLGDADFEQEHWPEAREKYDSFVKLHPTHPKVDYAAYRSALTHIKDMPSDFFLLPPSEEKDQTEVQSALNAMNSFLRQYPDSQYAKEAKEQAAEAKGRLAKHELYVAAFYRKRERWPAVAQRLEGLLARYPGTQYDEEAFFSLHEAYVKLKQPEKANETLRKLIQQLPGTRAAERAQRMLGS</sequence>
<dbReference type="PATRIC" id="fig|394096.3.peg.6753"/>
<accession>A0A085W8J6</accession>
<dbReference type="SUPFAM" id="SSF48452">
    <property type="entry name" value="TPR-like"/>
    <property type="match status" value="1"/>
</dbReference>
<evidence type="ECO:0000313" key="6">
    <source>
        <dbReference type="EMBL" id="KFE64009.1"/>
    </source>
</evidence>
<dbReference type="AlphaFoldDB" id="A0A085W8J6"/>
<dbReference type="NCBIfam" id="TIGR03302">
    <property type="entry name" value="OM_YfiO"/>
    <property type="match status" value="1"/>
</dbReference>
<keyword evidence="7" id="KW-1185">Reference proteome</keyword>
<protein>
    <submittedName>
        <fullName evidence="6">Competence protein ComL</fullName>
    </submittedName>
</protein>
<dbReference type="InterPro" id="IPR039565">
    <property type="entry name" value="BamD-like"/>
</dbReference>
<evidence type="ECO:0000256" key="2">
    <source>
        <dbReference type="ARBA" id="ARBA00023136"/>
    </source>
</evidence>
<evidence type="ECO:0000256" key="4">
    <source>
        <dbReference type="SAM" id="SignalP"/>
    </source>
</evidence>
<dbReference type="InterPro" id="IPR011990">
    <property type="entry name" value="TPR-like_helical_dom_sf"/>
</dbReference>
<dbReference type="Proteomes" id="UP000028725">
    <property type="component" value="Unassembled WGS sequence"/>
</dbReference>
<dbReference type="Pfam" id="PF13525">
    <property type="entry name" value="YfiO"/>
    <property type="match status" value="1"/>
</dbReference>
<evidence type="ECO:0000313" key="7">
    <source>
        <dbReference type="Proteomes" id="UP000028725"/>
    </source>
</evidence>
<keyword evidence="3" id="KW-0998">Cell outer membrane</keyword>
<dbReference type="HAMAP" id="MF_00922">
    <property type="entry name" value="OM_assembly_BamD"/>
    <property type="match status" value="1"/>
</dbReference>
<dbReference type="InterPro" id="IPR017689">
    <property type="entry name" value="BamD"/>
</dbReference>
<dbReference type="OrthoDB" id="9781894at2"/>
<feature type="chain" id="PRO_5008982401" evidence="4">
    <location>
        <begin position="21"/>
        <end position="258"/>
    </location>
</feature>